<feature type="compositionally biased region" description="Polar residues" evidence="1">
    <location>
        <begin position="1"/>
        <end position="12"/>
    </location>
</feature>
<accession>A0A9P5MPZ1</accession>
<feature type="region of interest" description="Disordered" evidence="1">
    <location>
        <begin position="1"/>
        <end position="36"/>
    </location>
</feature>
<reference evidence="2" key="1">
    <citation type="submission" date="2019-10" db="EMBL/GenBank/DDBJ databases">
        <authorList>
            <consortium name="DOE Joint Genome Institute"/>
            <person name="Kuo A."/>
            <person name="Miyauchi S."/>
            <person name="Kiss E."/>
            <person name="Drula E."/>
            <person name="Kohler A."/>
            <person name="Sanchez-Garcia M."/>
            <person name="Andreopoulos B."/>
            <person name="Barry K.W."/>
            <person name="Bonito G."/>
            <person name="Buee M."/>
            <person name="Carver A."/>
            <person name="Chen C."/>
            <person name="Cichocki N."/>
            <person name="Clum A."/>
            <person name="Culley D."/>
            <person name="Crous P.W."/>
            <person name="Fauchery L."/>
            <person name="Girlanda M."/>
            <person name="Hayes R."/>
            <person name="Keri Z."/>
            <person name="LaButti K."/>
            <person name="Lipzen A."/>
            <person name="Lombard V."/>
            <person name="Magnuson J."/>
            <person name="Maillard F."/>
            <person name="Morin E."/>
            <person name="Murat C."/>
            <person name="Nolan M."/>
            <person name="Ohm R."/>
            <person name="Pangilinan J."/>
            <person name="Pereira M."/>
            <person name="Perotto S."/>
            <person name="Peter M."/>
            <person name="Riley R."/>
            <person name="Sitrit Y."/>
            <person name="Stielow B."/>
            <person name="Szollosi G."/>
            <person name="Zifcakova L."/>
            <person name="Stursova M."/>
            <person name="Spatafora J.W."/>
            <person name="Tedersoo L."/>
            <person name="Vaario L.-M."/>
            <person name="Yamada A."/>
            <person name="Yan M."/>
            <person name="Wang P."/>
            <person name="Xu J."/>
            <person name="Bruns T."/>
            <person name="Baldrian P."/>
            <person name="Vilgalys R."/>
            <person name="Henrissat B."/>
            <person name="Grigoriev I.V."/>
            <person name="Hibbett D."/>
            <person name="Nagy L.G."/>
            <person name="Martin F.M."/>
        </authorList>
    </citation>
    <scope>NUCLEOTIDE SEQUENCE</scope>
    <source>
        <strain evidence="2">Prilba</strain>
    </source>
</reference>
<keyword evidence="3" id="KW-1185">Reference proteome</keyword>
<dbReference type="OrthoDB" id="206335at2759"/>
<evidence type="ECO:0000313" key="2">
    <source>
        <dbReference type="EMBL" id="KAF8473647.1"/>
    </source>
</evidence>
<dbReference type="EMBL" id="WHVB01000018">
    <property type="protein sequence ID" value="KAF8473647.1"/>
    <property type="molecule type" value="Genomic_DNA"/>
</dbReference>
<feature type="compositionally biased region" description="Low complexity" evidence="1">
    <location>
        <begin position="16"/>
        <end position="36"/>
    </location>
</feature>
<evidence type="ECO:0000313" key="3">
    <source>
        <dbReference type="Proteomes" id="UP000759537"/>
    </source>
</evidence>
<dbReference type="AlphaFoldDB" id="A0A9P5MPZ1"/>
<protein>
    <submittedName>
        <fullName evidence="2">Uncharacterized protein</fullName>
    </submittedName>
</protein>
<gene>
    <name evidence="2" type="ORF">DFH94DRAFT_136929</name>
</gene>
<comment type="caution">
    <text evidence="2">The sequence shown here is derived from an EMBL/GenBank/DDBJ whole genome shotgun (WGS) entry which is preliminary data.</text>
</comment>
<sequence length="202" mass="22199">MRSHTPLTTPLNTDALPWPSTSTSLKTSSPWSLPSPRCQNPHSVQKIVVLLVLGITSTVLSLPPSTSAIENPDAPIAIPFPPDPSLLIPSSSPDLPPSIDLHLEEAAALYSGIPFITHFSHACPTRAPGDANRMHSVLNTLFQALWRVGVLTDMTRTGHEKATCGERPRNRATLFRLHRSLTRYLLLRRRVLGLLHPPMRPL</sequence>
<organism evidence="2 3">
    <name type="scientific">Russula ochroleuca</name>
    <dbReference type="NCBI Taxonomy" id="152965"/>
    <lineage>
        <taxon>Eukaryota</taxon>
        <taxon>Fungi</taxon>
        <taxon>Dikarya</taxon>
        <taxon>Basidiomycota</taxon>
        <taxon>Agaricomycotina</taxon>
        <taxon>Agaricomycetes</taxon>
        <taxon>Russulales</taxon>
        <taxon>Russulaceae</taxon>
        <taxon>Russula</taxon>
    </lineage>
</organism>
<dbReference type="Proteomes" id="UP000759537">
    <property type="component" value="Unassembled WGS sequence"/>
</dbReference>
<reference evidence="2" key="2">
    <citation type="journal article" date="2020" name="Nat. Commun.">
        <title>Large-scale genome sequencing of mycorrhizal fungi provides insights into the early evolution of symbiotic traits.</title>
        <authorList>
            <person name="Miyauchi S."/>
            <person name="Kiss E."/>
            <person name="Kuo A."/>
            <person name="Drula E."/>
            <person name="Kohler A."/>
            <person name="Sanchez-Garcia M."/>
            <person name="Morin E."/>
            <person name="Andreopoulos B."/>
            <person name="Barry K.W."/>
            <person name="Bonito G."/>
            <person name="Buee M."/>
            <person name="Carver A."/>
            <person name="Chen C."/>
            <person name="Cichocki N."/>
            <person name="Clum A."/>
            <person name="Culley D."/>
            <person name="Crous P.W."/>
            <person name="Fauchery L."/>
            <person name="Girlanda M."/>
            <person name="Hayes R.D."/>
            <person name="Keri Z."/>
            <person name="LaButti K."/>
            <person name="Lipzen A."/>
            <person name="Lombard V."/>
            <person name="Magnuson J."/>
            <person name="Maillard F."/>
            <person name="Murat C."/>
            <person name="Nolan M."/>
            <person name="Ohm R.A."/>
            <person name="Pangilinan J."/>
            <person name="Pereira M.F."/>
            <person name="Perotto S."/>
            <person name="Peter M."/>
            <person name="Pfister S."/>
            <person name="Riley R."/>
            <person name="Sitrit Y."/>
            <person name="Stielow J.B."/>
            <person name="Szollosi G."/>
            <person name="Zifcakova L."/>
            <person name="Stursova M."/>
            <person name="Spatafora J.W."/>
            <person name="Tedersoo L."/>
            <person name="Vaario L.M."/>
            <person name="Yamada A."/>
            <person name="Yan M."/>
            <person name="Wang P."/>
            <person name="Xu J."/>
            <person name="Bruns T."/>
            <person name="Baldrian P."/>
            <person name="Vilgalys R."/>
            <person name="Dunand C."/>
            <person name="Henrissat B."/>
            <person name="Grigoriev I.V."/>
            <person name="Hibbett D."/>
            <person name="Nagy L.G."/>
            <person name="Martin F.M."/>
        </authorList>
    </citation>
    <scope>NUCLEOTIDE SEQUENCE</scope>
    <source>
        <strain evidence="2">Prilba</strain>
    </source>
</reference>
<name>A0A9P5MPZ1_9AGAM</name>
<evidence type="ECO:0000256" key="1">
    <source>
        <dbReference type="SAM" id="MobiDB-lite"/>
    </source>
</evidence>
<proteinExistence type="predicted"/>